<reference evidence="5 6" key="1">
    <citation type="submission" date="2019-07" db="EMBL/GenBank/DDBJ databases">
        <title>Reinekea sp. strain SSH23 genome sequencing and assembly.</title>
        <authorList>
            <person name="Kim I."/>
        </authorList>
    </citation>
    <scope>NUCLEOTIDE SEQUENCE [LARGE SCALE GENOMIC DNA]</scope>
    <source>
        <strain evidence="5 6">SSH23</strain>
    </source>
</reference>
<dbReference type="EMBL" id="VKAD01000001">
    <property type="protein sequence ID" value="TXR53784.1"/>
    <property type="molecule type" value="Genomic_DNA"/>
</dbReference>
<dbReference type="NCBIfam" id="TIGR03725">
    <property type="entry name" value="T6A_YeaZ"/>
    <property type="match status" value="1"/>
</dbReference>
<evidence type="ECO:0000256" key="1">
    <source>
        <dbReference type="ARBA" id="ARBA00010493"/>
    </source>
</evidence>
<feature type="domain" description="Gcp-like" evidence="4">
    <location>
        <begin position="33"/>
        <end position="177"/>
    </location>
</feature>
<evidence type="ECO:0000313" key="6">
    <source>
        <dbReference type="Proteomes" id="UP000321764"/>
    </source>
</evidence>
<proteinExistence type="inferred from homology"/>
<evidence type="ECO:0000256" key="3">
    <source>
        <dbReference type="ARBA" id="ARBA00032446"/>
    </source>
</evidence>
<sequence>MMNLLSIDTTADLCSIALQAADQQYTFHESRPREHAKILLPEIQQLLQQAGLTASDLDLIVVGRGPGSFTGVRIATSVAQGLALAADCPILPVSTLQSVAYSASLTGAKSIWVALDARMSEWYFCRYQLAQLGNIPQSVSDEVVIAPKDLQLELDPQAVLVGNGWQTDYPLAESLQHFSGQVLGDILLPHAQHSLALAKQLLESNSAQAVAPEEAIPIYLRDKVTWDNKPKVGS</sequence>
<organism evidence="5 6">
    <name type="scientific">Reinekea thalattae</name>
    <dbReference type="NCBI Taxonomy" id="2593301"/>
    <lineage>
        <taxon>Bacteria</taxon>
        <taxon>Pseudomonadati</taxon>
        <taxon>Pseudomonadota</taxon>
        <taxon>Gammaproteobacteria</taxon>
        <taxon>Oceanospirillales</taxon>
        <taxon>Saccharospirillaceae</taxon>
        <taxon>Reinekea</taxon>
    </lineage>
</organism>
<dbReference type="InterPro" id="IPR000905">
    <property type="entry name" value="Gcp-like_dom"/>
</dbReference>
<dbReference type="CDD" id="cd24032">
    <property type="entry name" value="ASKHA_NBD_TsaB"/>
    <property type="match status" value="1"/>
</dbReference>
<dbReference type="GO" id="GO:0002949">
    <property type="term" value="P:tRNA threonylcarbamoyladenosine modification"/>
    <property type="evidence" value="ECO:0007669"/>
    <property type="project" value="InterPro"/>
</dbReference>
<dbReference type="GO" id="GO:0016740">
    <property type="term" value="F:transferase activity"/>
    <property type="evidence" value="ECO:0007669"/>
    <property type="project" value="UniProtKB-KW"/>
</dbReference>
<dbReference type="InterPro" id="IPR022496">
    <property type="entry name" value="T6A_TsaB"/>
</dbReference>
<name>A0A5C8Z8V2_9GAMM</name>
<dbReference type="Proteomes" id="UP000321764">
    <property type="component" value="Unassembled WGS sequence"/>
</dbReference>
<dbReference type="RefSeq" id="WP_147713183.1">
    <property type="nucleotide sequence ID" value="NZ_VKAD01000001.1"/>
</dbReference>
<comment type="caution">
    <text evidence="5">The sequence shown here is derived from an EMBL/GenBank/DDBJ whole genome shotgun (WGS) entry which is preliminary data.</text>
</comment>
<keyword evidence="6" id="KW-1185">Reference proteome</keyword>
<evidence type="ECO:0000259" key="4">
    <source>
        <dbReference type="Pfam" id="PF00814"/>
    </source>
</evidence>
<accession>A0A5C8Z8V2</accession>
<comment type="similarity">
    <text evidence="1">Belongs to the KAE1 / TsaD family. TsaB subfamily.</text>
</comment>
<dbReference type="OrthoDB" id="9809995at2"/>
<evidence type="ECO:0000256" key="2">
    <source>
        <dbReference type="ARBA" id="ARBA00019012"/>
    </source>
</evidence>
<dbReference type="Gene3D" id="3.30.420.40">
    <property type="match status" value="2"/>
</dbReference>
<dbReference type="SUPFAM" id="SSF53067">
    <property type="entry name" value="Actin-like ATPase domain"/>
    <property type="match status" value="2"/>
</dbReference>
<dbReference type="PANTHER" id="PTHR11735">
    <property type="entry name" value="TRNA N6-ADENOSINE THREONYLCARBAMOYLTRANSFERASE"/>
    <property type="match status" value="1"/>
</dbReference>
<dbReference type="Pfam" id="PF00814">
    <property type="entry name" value="TsaD"/>
    <property type="match status" value="1"/>
</dbReference>
<protein>
    <recommendedName>
        <fullName evidence="2">tRNA threonylcarbamoyladenosine biosynthesis protein TsaB</fullName>
    </recommendedName>
    <alternativeName>
        <fullName evidence="3">t(6)A37 threonylcarbamoyladenosine biosynthesis protein TsaB</fullName>
    </alternativeName>
</protein>
<dbReference type="AlphaFoldDB" id="A0A5C8Z8V2"/>
<keyword evidence="5" id="KW-0808">Transferase</keyword>
<evidence type="ECO:0000313" key="5">
    <source>
        <dbReference type="EMBL" id="TXR53784.1"/>
    </source>
</evidence>
<dbReference type="InterPro" id="IPR043129">
    <property type="entry name" value="ATPase_NBD"/>
</dbReference>
<dbReference type="GO" id="GO:0005829">
    <property type="term" value="C:cytosol"/>
    <property type="evidence" value="ECO:0007669"/>
    <property type="project" value="TreeGrafter"/>
</dbReference>
<dbReference type="PANTHER" id="PTHR11735:SF11">
    <property type="entry name" value="TRNA THREONYLCARBAMOYLADENOSINE BIOSYNTHESIS PROTEIN TSAB"/>
    <property type="match status" value="1"/>
</dbReference>
<gene>
    <name evidence="5" type="primary">tsaB</name>
    <name evidence="5" type="ORF">FME95_04280</name>
</gene>